<dbReference type="NCBIfam" id="TIGR01079">
    <property type="entry name" value="rplX_bact"/>
    <property type="match status" value="1"/>
</dbReference>
<keyword evidence="8" id="KW-0934">Plastid</keyword>
<keyword evidence="6" id="KW-0699">rRNA-binding</keyword>
<gene>
    <name evidence="6 8" type="primary">rpl24</name>
</gene>
<evidence type="ECO:0000256" key="3">
    <source>
        <dbReference type="ARBA" id="ARBA00022980"/>
    </source>
</evidence>
<evidence type="ECO:0000313" key="8">
    <source>
        <dbReference type="EMBL" id="AXF36183.1"/>
    </source>
</evidence>
<dbReference type="InterPro" id="IPR041988">
    <property type="entry name" value="Ribosomal_uL24_KOW"/>
</dbReference>
<evidence type="ECO:0000256" key="2">
    <source>
        <dbReference type="ARBA" id="ARBA00010618"/>
    </source>
</evidence>
<dbReference type="GO" id="GO:0005840">
    <property type="term" value="C:ribosome"/>
    <property type="evidence" value="ECO:0007669"/>
    <property type="project" value="UniProtKB-KW"/>
</dbReference>
<geneLocation type="chloroplast" evidence="8"/>
<accession>A0A345AIE7</accession>
<dbReference type="InterPro" id="IPR008991">
    <property type="entry name" value="Translation_prot_SH3-like_sf"/>
</dbReference>
<dbReference type="InterPro" id="IPR014722">
    <property type="entry name" value="Rib_uL2_dom2"/>
</dbReference>
<dbReference type="AlphaFoldDB" id="A0A345AIE7"/>
<comment type="function">
    <text evidence="1 6">One of two assembly initiator proteins, it binds directly to the 5'-end of the 23S rRNA, where it nucleates assembly of the 50S subunit.</text>
</comment>
<evidence type="ECO:0000256" key="5">
    <source>
        <dbReference type="ARBA" id="ARBA00035282"/>
    </source>
</evidence>
<dbReference type="GO" id="GO:0006412">
    <property type="term" value="P:translation"/>
    <property type="evidence" value="ECO:0007669"/>
    <property type="project" value="UniProtKB-UniRule"/>
</dbReference>
<dbReference type="Pfam" id="PF00467">
    <property type="entry name" value="KOW"/>
    <property type="match status" value="1"/>
</dbReference>
<comment type="subcellular location">
    <subcellularLocation>
        <location evidence="6">Plastid</location>
        <location evidence="6">Chloroplast</location>
    </subcellularLocation>
</comment>
<keyword evidence="8" id="KW-0150">Chloroplast</keyword>
<keyword evidence="3 6" id="KW-0689">Ribosomal protein</keyword>
<keyword evidence="6" id="KW-0694">RNA-binding</keyword>
<name>A0A345AIE7_9FLOR</name>
<dbReference type="GO" id="GO:0009507">
    <property type="term" value="C:chloroplast"/>
    <property type="evidence" value="ECO:0007669"/>
    <property type="project" value="UniProtKB-SubCell"/>
</dbReference>
<keyword evidence="4 6" id="KW-0687">Ribonucleoprotein</keyword>
<dbReference type="SUPFAM" id="SSF50104">
    <property type="entry name" value="Translation proteins SH3-like domain"/>
    <property type="match status" value="1"/>
</dbReference>
<sequence length="89" mass="10031">MKNNKKKQNMHVKMGETVKVISGKDKGKIGKITKILHKSSKIIVENINICTKHIKAQKEVNNGKIITIEMPIHSSKVILCNTKNEIANR</sequence>
<protein>
    <recommendedName>
        <fullName evidence="5 6">Large ribosomal subunit protein uL24c</fullName>
    </recommendedName>
</protein>
<evidence type="ECO:0000256" key="6">
    <source>
        <dbReference type="HAMAP-Rule" id="MF_01326"/>
    </source>
</evidence>
<dbReference type="EMBL" id="MH396120">
    <property type="protein sequence ID" value="AXF36183.1"/>
    <property type="molecule type" value="Genomic_DNA"/>
</dbReference>
<proteinExistence type="inferred from homology"/>
<evidence type="ECO:0000256" key="1">
    <source>
        <dbReference type="ARBA" id="ARBA00004072"/>
    </source>
</evidence>
<dbReference type="HAMAP" id="MF_01326_B">
    <property type="entry name" value="Ribosomal_uL24_B"/>
    <property type="match status" value="1"/>
</dbReference>
<dbReference type="Pfam" id="PF17136">
    <property type="entry name" value="ribosomal_L24"/>
    <property type="match status" value="1"/>
</dbReference>
<evidence type="ECO:0000259" key="7">
    <source>
        <dbReference type="SMART" id="SM00739"/>
    </source>
</evidence>
<dbReference type="InterPro" id="IPR057264">
    <property type="entry name" value="Ribosomal_uL24_C"/>
</dbReference>
<dbReference type="RefSeq" id="YP_010199443.1">
    <property type="nucleotide sequence ID" value="NC_058670.1"/>
</dbReference>
<dbReference type="InterPro" id="IPR005824">
    <property type="entry name" value="KOW"/>
</dbReference>
<dbReference type="GO" id="GO:0019843">
    <property type="term" value="F:rRNA binding"/>
    <property type="evidence" value="ECO:0007669"/>
    <property type="project" value="UniProtKB-UniRule"/>
</dbReference>
<comment type="subunit">
    <text evidence="6">Part of the 50S ribosomal subunit.</text>
</comment>
<organism evidence="8">
    <name type="scientific">Gracilariopsis tenuifrons</name>
    <dbReference type="NCBI Taxonomy" id="31472"/>
    <lineage>
        <taxon>Eukaryota</taxon>
        <taxon>Rhodophyta</taxon>
        <taxon>Florideophyceae</taxon>
        <taxon>Rhodymeniophycidae</taxon>
        <taxon>Gracilariales</taxon>
        <taxon>Gracilariaceae</taxon>
        <taxon>Gracilariopsis</taxon>
    </lineage>
</organism>
<dbReference type="PANTHER" id="PTHR12903">
    <property type="entry name" value="MITOCHONDRIAL RIBOSOMAL PROTEIN L24"/>
    <property type="match status" value="1"/>
</dbReference>
<feature type="domain" description="KOW" evidence="7">
    <location>
        <begin position="11"/>
        <end position="38"/>
    </location>
</feature>
<reference evidence="8" key="1">
    <citation type="journal article" date="2018" name="J. Phycol.">
        <title>Organellar genomics: a useful tool to study evolutionary relationships and molecular evolution in Gracilariaceae (Rhodophyta).</title>
        <authorList>
            <person name="Iha C."/>
            <person name="Grassa C.J."/>
            <person name="de M Lyra G."/>
            <person name="Davis C.C."/>
            <person name="Verbruggen H."/>
            <person name="Oliveira M.C."/>
        </authorList>
    </citation>
    <scope>NUCLEOTIDE SEQUENCE</scope>
    <source>
        <strain evidence="8">BG0039</strain>
    </source>
</reference>
<dbReference type="GeneID" id="68635576"/>
<dbReference type="CDD" id="cd06089">
    <property type="entry name" value="KOW_RPL26"/>
    <property type="match status" value="1"/>
</dbReference>
<dbReference type="GO" id="GO:0003735">
    <property type="term" value="F:structural constituent of ribosome"/>
    <property type="evidence" value="ECO:0007669"/>
    <property type="project" value="InterPro"/>
</dbReference>
<dbReference type="GO" id="GO:1990904">
    <property type="term" value="C:ribonucleoprotein complex"/>
    <property type="evidence" value="ECO:0007669"/>
    <property type="project" value="UniProtKB-KW"/>
</dbReference>
<dbReference type="SMART" id="SM00739">
    <property type="entry name" value="KOW"/>
    <property type="match status" value="1"/>
</dbReference>
<comment type="similarity">
    <text evidence="2 6">Belongs to the universal ribosomal protein uL24 family.</text>
</comment>
<dbReference type="InterPro" id="IPR003256">
    <property type="entry name" value="Ribosomal_uL24"/>
</dbReference>
<dbReference type="Gene3D" id="2.30.30.30">
    <property type="match status" value="1"/>
</dbReference>
<evidence type="ECO:0000256" key="4">
    <source>
        <dbReference type="ARBA" id="ARBA00023274"/>
    </source>
</evidence>